<protein>
    <submittedName>
        <fullName evidence="2">Uncharacterized protein</fullName>
    </submittedName>
</protein>
<accession>A0A835W400</accession>
<evidence type="ECO:0000256" key="1">
    <source>
        <dbReference type="SAM" id="MobiDB-lite"/>
    </source>
</evidence>
<reference evidence="2" key="1">
    <citation type="journal article" date="2020" name="bioRxiv">
        <title>Comparative genomics of Chlamydomonas.</title>
        <authorList>
            <person name="Craig R.J."/>
            <person name="Hasan A.R."/>
            <person name="Ness R.W."/>
            <person name="Keightley P.D."/>
        </authorList>
    </citation>
    <scope>NUCLEOTIDE SEQUENCE</scope>
    <source>
        <strain evidence="2">SAG 7.73</strain>
    </source>
</reference>
<comment type="caution">
    <text evidence="2">The sequence shown here is derived from an EMBL/GenBank/DDBJ whole genome shotgun (WGS) entry which is preliminary data.</text>
</comment>
<dbReference type="GO" id="GO:0051011">
    <property type="term" value="F:microtubule minus-end binding"/>
    <property type="evidence" value="ECO:0007669"/>
    <property type="project" value="InterPro"/>
</dbReference>
<dbReference type="InterPro" id="IPR010604">
    <property type="entry name" value="Plant_AUG7"/>
</dbReference>
<gene>
    <name evidence="2" type="ORF">HXX76_005056</name>
</gene>
<dbReference type="EMBL" id="JAEHOC010000009">
    <property type="protein sequence ID" value="KAG2438505.1"/>
    <property type="molecule type" value="Genomic_DNA"/>
</dbReference>
<organism evidence="2 3">
    <name type="scientific">Chlamydomonas incerta</name>
    <dbReference type="NCBI Taxonomy" id="51695"/>
    <lineage>
        <taxon>Eukaryota</taxon>
        <taxon>Viridiplantae</taxon>
        <taxon>Chlorophyta</taxon>
        <taxon>core chlorophytes</taxon>
        <taxon>Chlorophyceae</taxon>
        <taxon>CS clade</taxon>
        <taxon>Chlamydomonadales</taxon>
        <taxon>Chlamydomonadaceae</taxon>
        <taxon>Chlamydomonas</taxon>
    </lineage>
</organism>
<sequence length="424" mass="43273">MAQSKDLFSRLGELVARLELPAPSHAVRYVGPERDVLVDQLLKRLVPGELVDALLRHVPETEFPPGISEEEAQAYRYAYALRLIRIPATAEQIRGCAPPPEDPLQLLVDLADFACHHLAATRAAAASAAPSSSAAAAAAGSAGASAGPLSPAPSPGPATGYAPSPTPRQRTPGRGAAGAAAAGGGGGLPAGVLGAGHTEPEFRLLDGLVERVAVLLDAGGGPNLFPADIMAELQRQDLRLDGDVGAATAKLEAEAARLRAALPAVRAEEARLAQEVTLVSDEEWAACSEATRAQLAALLDSSAAFYDTFKTGLGVWCAASTAAETCGLGPLASELLARYAAVQKLAAGLGRIRAAHSRITSCAPPLTLLDPQTLSQLGRSSGQELAALRGRVAAEQRVLALQPGAEQVARAVAAARAAGAVSVA</sequence>
<keyword evidence="3" id="KW-1185">Reference proteome</keyword>
<name>A0A835W400_CHLIN</name>
<proteinExistence type="predicted"/>
<dbReference type="Pfam" id="PF06694">
    <property type="entry name" value="Plant_NMP1"/>
    <property type="match status" value="1"/>
</dbReference>
<evidence type="ECO:0000313" key="2">
    <source>
        <dbReference type="EMBL" id="KAG2438505.1"/>
    </source>
</evidence>
<dbReference type="Proteomes" id="UP000650467">
    <property type="component" value="Unassembled WGS sequence"/>
</dbReference>
<feature type="region of interest" description="Disordered" evidence="1">
    <location>
        <begin position="142"/>
        <end position="182"/>
    </location>
</feature>
<dbReference type="OrthoDB" id="534293at2759"/>
<evidence type="ECO:0000313" key="3">
    <source>
        <dbReference type="Proteomes" id="UP000650467"/>
    </source>
</evidence>
<dbReference type="AlphaFoldDB" id="A0A835W400"/>